<feature type="transmembrane region" description="Helical" evidence="1">
    <location>
        <begin position="80"/>
        <end position="105"/>
    </location>
</feature>
<dbReference type="EMBL" id="BAABRP010000019">
    <property type="protein sequence ID" value="GAA5514529.1"/>
    <property type="molecule type" value="Genomic_DNA"/>
</dbReference>
<feature type="transmembrane region" description="Helical" evidence="1">
    <location>
        <begin position="185"/>
        <end position="205"/>
    </location>
</feature>
<keyword evidence="1" id="KW-0472">Membrane</keyword>
<evidence type="ECO:0000313" key="3">
    <source>
        <dbReference type="Proteomes" id="UP001401887"/>
    </source>
</evidence>
<evidence type="ECO:0000313" key="2">
    <source>
        <dbReference type="EMBL" id="GAA5514529.1"/>
    </source>
</evidence>
<dbReference type="RefSeq" id="WP_345467338.1">
    <property type="nucleotide sequence ID" value="NZ_BAABRP010000019.1"/>
</dbReference>
<keyword evidence="1" id="KW-0812">Transmembrane</keyword>
<proteinExistence type="predicted"/>
<comment type="caution">
    <text evidence="2">The sequence shown here is derived from an EMBL/GenBank/DDBJ whole genome shotgun (WGS) entry which is preliminary data.</text>
</comment>
<dbReference type="Proteomes" id="UP001401887">
    <property type="component" value="Unassembled WGS sequence"/>
</dbReference>
<reference evidence="2 3" key="1">
    <citation type="submission" date="2024-02" db="EMBL/GenBank/DDBJ databases">
        <title>Deinococcus carri NBRC 110142.</title>
        <authorList>
            <person name="Ichikawa N."/>
            <person name="Katano-Makiyama Y."/>
            <person name="Hidaka K."/>
        </authorList>
    </citation>
    <scope>NUCLEOTIDE SEQUENCE [LARGE SCALE GENOMIC DNA]</scope>
    <source>
        <strain evidence="2 3">NBRC 110142</strain>
    </source>
</reference>
<organism evidence="2 3">
    <name type="scientific">Deinococcus carri</name>
    <dbReference type="NCBI Taxonomy" id="1211323"/>
    <lineage>
        <taxon>Bacteria</taxon>
        <taxon>Thermotogati</taxon>
        <taxon>Deinococcota</taxon>
        <taxon>Deinococci</taxon>
        <taxon>Deinococcales</taxon>
        <taxon>Deinococcaceae</taxon>
        <taxon>Deinococcus</taxon>
    </lineage>
</organism>
<name>A0ABP9WB05_9DEIO</name>
<keyword evidence="1" id="KW-1133">Transmembrane helix</keyword>
<gene>
    <name evidence="2" type="ORF">Dcar01_03285</name>
</gene>
<protein>
    <submittedName>
        <fullName evidence="2">Uncharacterized protein</fullName>
    </submittedName>
</protein>
<feature type="transmembrane region" description="Helical" evidence="1">
    <location>
        <begin position="111"/>
        <end position="132"/>
    </location>
</feature>
<keyword evidence="3" id="KW-1185">Reference proteome</keyword>
<evidence type="ECO:0000256" key="1">
    <source>
        <dbReference type="SAM" id="Phobius"/>
    </source>
</evidence>
<accession>A0ABP9WB05</accession>
<sequence length="213" mass="22425">MTPARWRSAALVALSVQVAASFGVAAYALWRGNPSVDAWFTGLEAFLTGLVLAWWTVLLGRFTLGEAVPLTDGTLRALRLVFPWLTSLRGTLWLLTLLGVLSGMAPEANTVALTALFTVWLAAIVASNAVYGTLARLAPNPADQVGRGRLTEWLNLSAALSLAMTVFNLVPIAGFSSSPTLTDRLVYGIGGGLDILATLLALGAVRSAMRAEG</sequence>
<feature type="transmembrane region" description="Helical" evidence="1">
    <location>
        <begin position="153"/>
        <end position="173"/>
    </location>
</feature>
<feature type="transmembrane region" description="Helical" evidence="1">
    <location>
        <begin position="38"/>
        <end position="59"/>
    </location>
</feature>